<dbReference type="EMBL" id="HG994363">
    <property type="protein sequence ID" value="CAF2039351.1"/>
    <property type="molecule type" value="Genomic_DNA"/>
</dbReference>
<dbReference type="EMBL" id="LK033248">
    <property type="protein sequence ID" value="CDY53899.1"/>
    <property type="molecule type" value="Genomic_DNA"/>
</dbReference>
<reference evidence="3" key="2">
    <citation type="submission" date="2014-06" db="EMBL/GenBank/DDBJ databases">
        <authorList>
            <person name="Genoscope - CEA"/>
        </authorList>
    </citation>
    <scope>NUCLEOTIDE SEQUENCE</scope>
</reference>
<dbReference type="Gramene" id="CDY53899">
    <property type="protein sequence ID" value="CDY53899"/>
    <property type="gene ID" value="GSBRNA2T00011660001"/>
</dbReference>
<feature type="compositionally biased region" description="Basic and acidic residues" evidence="1">
    <location>
        <begin position="26"/>
        <end position="36"/>
    </location>
</feature>
<dbReference type="AlphaFoldDB" id="A0A078IWY6"/>
<accession>A0A078IWY6</accession>
<evidence type="ECO:0000313" key="3">
    <source>
        <dbReference type="EMBL" id="CDY53899.1"/>
    </source>
</evidence>
<evidence type="ECO:0000313" key="4">
    <source>
        <dbReference type="Proteomes" id="UP000028999"/>
    </source>
</evidence>
<evidence type="ECO:0000313" key="2">
    <source>
        <dbReference type="EMBL" id="CAF2039351.1"/>
    </source>
</evidence>
<dbReference type="PaxDb" id="3708-A0A078IWY6"/>
<feature type="compositionally biased region" description="Basic and acidic residues" evidence="1">
    <location>
        <begin position="44"/>
        <end position="57"/>
    </location>
</feature>
<proteinExistence type="predicted"/>
<name>A0A078IWY6_BRANA</name>
<protein>
    <submittedName>
        <fullName evidence="2">(rape) hypothetical protein</fullName>
    </submittedName>
    <submittedName>
        <fullName evidence="3">BnaA09g53060D protein</fullName>
    </submittedName>
</protein>
<reference evidence="2" key="3">
    <citation type="submission" date="2021-01" db="EMBL/GenBank/DDBJ databases">
        <authorList>
            <consortium name="Genoscope - CEA"/>
            <person name="William W."/>
        </authorList>
    </citation>
    <scope>NUCLEOTIDE SEQUENCE</scope>
</reference>
<sequence>MQRKRRWSPLDRRRRWINLQIQSGEQSRESEENRDKAKCKKEKGKKETASGADTRVHAPSDAKAYLSSISPLSHPLFTPPLHNLSPYKKNRPMQFSSDIFGVLTDTLSGVLSAGYHSSFFSSSSEFCH</sequence>
<evidence type="ECO:0000256" key="1">
    <source>
        <dbReference type="SAM" id="MobiDB-lite"/>
    </source>
</evidence>
<keyword evidence="4" id="KW-1185">Reference proteome</keyword>
<dbReference type="Proteomes" id="UP001295469">
    <property type="component" value="Chromosome A09"/>
</dbReference>
<organism evidence="3 4">
    <name type="scientific">Brassica napus</name>
    <name type="common">Rape</name>
    <dbReference type="NCBI Taxonomy" id="3708"/>
    <lineage>
        <taxon>Eukaryota</taxon>
        <taxon>Viridiplantae</taxon>
        <taxon>Streptophyta</taxon>
        <taxon>Embryophyta</taxon>
        <taxon>Tracheophyta</taxon>
        <taxon>Spermatophyta</taxon>
        <taxon>Magnoliopsida</taxon>
        <taxon>eudicotyledons</taxon>
        <taxon>Gunneridae</taxon>
        <taxon>Pentapetalae</taxon>
        <taxon>rosids</taxon>
        <taxon>malvids</taxon>
        <taxon>Brassicales</taxon>
        <taxon>Brassicaceae</taxon>
        <taxon>Brassiceae</taxon>
        <taxon>Brassica</taxon>
    </lineage>
</organism>
<dbReference type="OMA" id="WINLQIQ"/>
<reference evidence="3 4" key="1">
    <citation type="journal article" date="2014" name="Science">
        <title>Plant genetics. Early allopolyploid evolution in the post-Neolithic Brassica napus oilseed genome.</title>
        <authorList>
            <person name="Chalhoub B."/>
            <person name="Denoeud F."/>
            <person name="Liu S."/>
            <person name="Parkin I.A."/>
            <person name="Tang H."/>
            <person name="Wang X."/>
            <person name="Chiquet J."/>
            <person name="Belcram H."/>
            <person name="Tong C."/>
            <person name="Samans B."/>
            <person name="Correa M."/>
            <person name="Da Silva C."/>
            <person name="Just J."/>
            <person name="Falentin C."/>
            <person name="Koh C.S."/>
            <person name="Le Clainche I."/>
            <person name="Bernard M."/>
            <person name="Bento P."/>
            <person name="Noel B."/>
            <person name="Labadie K."/>
            <person name="Alberti A."/>
            <person name="Charles M."/>
            <person name="Arnaud D."/>
            <person name="Guo H."/>
            <person name="Daviaud C."/>
            <person name="Alamery S."/>
            <person name="Jabbari K."/>
            <person name="Zhao M."/>
            <person name="Edger P.P."/>
            <person name="Chelaifa H."/>
            <person name="Tack D."/>
            <person name="Lassalle G."/>
            <person name="Mestiri I."/>
            <person name="Schnel N."/>
            <person name="Le Paslier M.C."/>
            <person name="Fan G."/>
            <person name="Renault V."/>
            <person name="Bayer P.E."/>
            <person name="Golicz A.A."/>
            <person name="Manoli S."/>
            <person name="Lee T.H."/>
            <person name="Thi V.H."/>
            <person name="Chalabi S."/>
            <person name="Hu Q."/>
            <person name="Fan C."/>
            <person name="Tollenaere R."/>
            <person name="Lu Y."/>
            <person name="Battail C."/>
            <person name="Shen J."/>
            <person name="Sidebottom C.H."/>
            <person name="Wang X."/>
            <person name="Canaguier A."/>
            <person name="Chauveau A."/>
            <person name="Berard A."/>
            <person name="Deniot G."/>
            <person name="Guan M."/>
            <person name="Liu Z."/>
            <person name="Sun F."/>
            <person name="Lim Y.P."/>
            <person name="Lyons E."/>
            <person name="Town C.D."/>
            <person name="Bancroft I."/>
            <person name="Wang X."/>
            <person name="Meng J."/>
            <person name="Ma J."/>
            <person name="Pires J.C."/>
            <person name="King G.J."/>
            <person name="Brunel D."/>
            <person name="Delourme R."/>
            <person name="Renard M."/>
            <person name="Aury J.M."/>
            <person name="Adams K.L."/>
            <person name="Batley J."/>
            <person name="Snowdon R.J."/>
            <person name="Tost J."/>
            <person name="Edwards D."/>
            <person name="Zhou Y."/>
            <person name="Hua W."/>
            <person name="Sharpe A.G."/>
            <person name="Paterson A.H."/>
            <person name="Guan C."/>
            <person name="Wincker P."/>
        </authorList>
    </citation>
    <scope>NUCLEOTIDE SEQUENCE [LARGE SCALE GENOMIC DNA]</scope>
    <source>
        <strain evidence="4">cv. Darmor-bzh</strain>
    </source>
</reference>
<gene>
    <name evidence="3" type="primary">BnaA09g53060D</name>
    <name evidence="2" type="ORF">DARMORV10_A09P14440.1</name>
    <name evidence="3" type="ORF">GSBRNA2T00011660001</name>
</gene>
<dbReference type="Proteomes" id="UP000028999">
    <property type="component" value="Unassembled WGS sequence"/>
</dbReference>
<feature type="region of interest" description="Disordered" evidence="1">
    <location>
        <begin position="21"/>
        <end position="57"/>
    </location>
</feature>